<name>A0A7W7SLR0_9ACTN</name>
<dbReference type="Pfam" id="PF09992">
    <property type="entry name" value="NAGPA"/>
    <property type="match status" value="1"/>
</dbReference>
<dbReference type="Proteomes" id="UP000573327">
    <property type="component" value="Unassembled WGS sequence"/>
</dbReference>
<dbReference type="EMBL" id="JACHJR010000001">
    <property type="protein sequence ID" value="MBB4951581.1"/>
    <property type="molecule type" value="Genomic_DNA"/>
</dbReference>
<evidence type="ECO:0000313" key="4">
    <source>
        <dbReference type="Proteomes" id="UP000573327"/>
    </source>
</evidence>
<proteinExistence type="predicted"/>
<dbReference type="PANTHER" id="PTHR40446:SF2">
    <property type="entry name" value="N-ACETYLGLUCOSAMINE-1-PHOSPHODIESTER ALPHA-N-ACETYLGLUCOSAMINIDASE"/>
    <property type="match status" value="1"/>
</dbReference>
<dbReference type="PANTHER" id="PTHR40446">
    <property type="entry name" value="N-ACETYLGLUCOSAMINE-1-PHOSPHODIESTER ALPHA-N-ACETYLGLUCOSAMINIDASE"/>
    <property type="match status" value="1"/>
</dbReference>
<keyword evidence="1" id="KW-0732">Signal</keyword>
<gene>
    <name evidence="3" type="ORF">F4556_007116</name>
</gene>
<organism evidence="3 4">
    <name type="scientific">Kitasatospora gansuensis</name>
    <dbReference type="NCBI Taxonomy" id="258050"/>
    <lineage>
        <taxon>Bacteria</taxon>
        <taxon>Bacillati</taxon>
        <taxon>Actinomycetota</taxon>
        <taxon>Actinomycetes</taxon>
        <taxon>Kitasatosporales</taxon>
        <taxon>Streptomycetaceae</taxon>
        <taxon>Kitasatospora</taxon>
    </lineage>
</organism>
<feature type="domain" description="Phosphodiester glycosidase" evidence="2">
    <location>
        <begin position="197"/>
        <end position="370"/>
    </location>
</feature>
<accession>A0A7W7SLR0</accession>
<evidence type="ECO:0000256" key="1">
    <source>
        <dbReference type="SAM" id="SignalP"/>
    </source>
</evidence>
<sequence length="392" mass="40573">MSMRKLPSAPVLLGAMLLCTVLALTTALPDGAAQATVQRYALGSGIQLTVAEVPRQRLSYRVLETTVARAELTPLGGRLTARQPLSALAAVGGPGVLAAVNGDFFDIVGSGVPLGPVIRDGQVLKASAVPVKAVGTDPRGRLRQGRVRLGGAVAVAGTPHRLDCLNCRSLKPGFAVYTPDWGSAPRPVRSPGPVRQLTVSAGRVVDVRDRADNSSVPEDGFVLVAVGPAATALAAVRAGAPASFKAGQAGGGSPWELALGYRGTLLRKGEIPRFPGTHWYETREPRTALGWDGTGRRLWLLTVDGRSSHAAGLTVAGTARLLKRLGAANAVMLDGGGSTQMMARTGPAALRTVNVPSGHQERPVPNGLALVAPVTPVTPVTPGREFATRRTP</sequence>
<comment type="caution">
    <text evidence="3">The sequence shown here is derived from an EMBL/GenBank/DDBJ whole genome shotgun (WGS) entry which is preliminary data.</text>
</comment>
<protein>
    <recommendedName>
        <fullName evidence="2">Phosphodiester glycosidase domain-containing protein</fullName>
    </recommendedName>
</protein>
<evidence type="ECO:0000313" key="3">
    <source>
        <dbReference type="EMBL" id="MBB4951581.1"/>
    </source>
</evidence>
<keyword evidence="4" id="KW-1185">Reference proteome</keyword>
<evidence type="ECO:0000259" key="2">
    <source>
        <dbReference type="Pfam" id="PF09992"/>
    </source>
</evidence>
<reference evidence="3 4" key="1">
    <citation type="submission" date="2020-08" db="EMBL/GenBank/DDBJ databases">
        <title>Sequencing the genomes of 1000 actinobacteria strains.</title>
        <authorList>
            <person name="Klenk H.-P."/>
        </authorList>
    </citation>
    <scope>NUCLEOTIDE SEQUENCE [LARGE SCALE GENOMIC DNA]</scope>
    <source>
        <strain evidence="3 4">DSM 44786</strain>
    </source>
</reference>
<feature type="chain" id="PRO_5038885248" description="Phosphodiester glycosidase domain-containing protein" evidence="1">
    <location>
        <begin position="24"/>
        <end position="392"/>
    </location>
</feature>
<dbReference type="AlphaFoldDB" id="A0A7W7SLR0"/>
<feature type="signal peptide" evidence="1">
    <location>
        <begin position="1"/>
        <end position="23"/>
    </location>
</feature>
<dbReference type="InterPro" id="IPR018711">
    <property type="entry name" value="NAGPA"/>
</dbReference>